<evidence type="ECO:0000313" key="2">
    <source>
        <dbReference type="Proteomes" id="UP000078492"/>
    </source>
</evidence>
<name>A0A195DIJ4_9HYME</name>
<protein>
    <submittedName>
        <fullName evidence="1">Uncharacterized protein</fullName>
    </submittedName>
</protein>
<keyword evidence="2" id="KW-1185">Reference proteome</keyword>
<organism evidence="1 2">
    <name type="scientific">Trachymyrmex cornetzi</name>
    <dbReference type="NCBI Taxonomy" id="471704"/>
    <lineage>
        <taxon>Eukaryota</taxon>
        <taxon>Metazoa</taxon>
        <taxon>Ecdysozoa</taxon>
        <taxon>Arthropoda</taxon>
        <taxon>Hexapoda</taxon>
        <taxon>Insecta</taxon>
        <taxon>Pterygota</taxon>
        <taxon>Neoptera</taxon>
        <taxon>Endopterygota</taxon>
        <taxon>Hymenoptera</taxon>
        <taxon>Apocrita</taxon>
        <taxon>Aculeata</taxon>
        <taxon>Formicoidea</taxon>
        <taxon>Formicidae</taxon>
        <taxon>Myrmicinae</taxon>
        <taxon>Trachymyrmex</taxon>
    </lineage>
</organism>
<accession>A0A195DIJ4</accession>
<dbReference type="Proteomes" id="UP000078492">
    <property type="component" value="Unassembled WGS sequence"/>
</dbReference>
<dbReference type="EMBL" id="KQ980824">
    <property type="protein sequence ID" value="KYN12651.1"/>
    <property type="molecule type" value="Genomic_DNA"/>
</dbReference>
<evidence type="ECO:0000313" key="1">
    <source>
        <dbReference type="EMBL" id="KYN12651.1"/>
    </source>
</evidence>
<reference evidence="1 2" key="1">
    <citation type="submission" date="2015-09" db="EMBL/GenBank/DDBJ databases">
        <title>Trachymyrmex cornetzi WGS genome.</title>
        <authorList>
            <person name="Nygaard S."/>
            <person name="Hu H."/>
            <person name="Boomsma J."/>
            <person name="Zhang G."/>
        </authorList>
    </citation>
    <scope>NUCLEOTIDE SEQUENCE [LARGE SCALE GENOMIC DNA]</scope>
    <source>
        <strain evidence="1">Tcor2-1</strain>
        <tissue evidence="1">Whole body</tissue>
    </source>
</reference>
<feature type="non-terminal residue" evidence="1">
    <location>
        <position position="1"/>
    </location>
</feature>
<gene>
    <name evidence="1" type="ORF">ALC57_15379</name>
</gene>
<proteinExistence type="predicted"/>
<dbReference type="AlphaFoldDB" id="A0A195DIJ4"/>
<sequence length="143" mass="16135">ATIIRYTNVNSRSICFAAMLTPTSYPVQIESSYYKKYLTPTRLARFNTAESADRAIQSRRIFGILSRQANWHDIFAKRDAETFKSQNILCHKCNTSSSHIGPWPGPKKPFFLAIAIPPYPKDLQMTTAVAFVKSSSHTVPHTP</sequence>